<evidence type="ECO:0000256" key="2">
    <source>
        <dbReference type="SAM" id="SignalP"/>
    </source>
</evidence>
<dbReference type="InterPro" id="IPR005618">
    <property type="entry name" value="OMPW"/>
</dbReference>
<accession>A0ABX0KLL8</accession>
<evidence type="ECO:0000313" key="3">
    <source>
        <dbReference type="EMBL" id="NHQ85115.1"/>
    </source>
</evidence>
<dbReference type="Gene3D" id="2.40.160.20">
    <property type="match status" value="1"/>
</dbReference>
<sequence length="199" mass="21076">MKKTFIAAAVLSLVSAASFAAQGDILTRVRVINVAPADSTDGALSTLNVGANSATTGELDFTYMITNNIGAELILGTTRHEVTSSLGSLGKVSVLPPTVTVQYHFTPDSFFRPYVGAGLNYTRFYNNDLKAGNQGLSIDNNSFGGALQIGADFAVSKNVFINVDVKKLWIKTDVSLNGADLGTLKIDPWVFGFGVGTKF</sequence>
<gene>
    <name evidence="3" type="ORF">HA050_03185</name>
</gene>
<name>A0ABX0KLL8_9NEIS</name>
<dbReference type="RefSeq" id="WP_166821913.1">
    <property type="nucleotide sequence ID" value="NZ_JAAOLX010000001.1"/>
</dbReference>
<dbReference type="SUPFAM" id="SSF56925">
    <property type="entry name" value="OMPA-like"/>
    <property type="match status" value="1"/>
</dbReference>
<comment type="caution">
    <text evidence="3">The sequence shown here is derived from an EMBL/GenBank/DDBJ whole genome shotgun (WGS) entry which is preliminary data.</text>
</comment>
<feature type="signal peptide" evidence="2">
    <location>
        <begin position="1"/>
        <end position="20"/>
    </location>
</feature>
<comment type="subcellular location">
    <subcellularLocation>
        <location evidence="1">Cell outer membrane</location>
    </subcellularLocation>
</comment>
<dbReference type="PANTHER" id="PTHR36920">
    <property type="match status" value="1"/>
</dbReference>
<dbReference type="PANTHER" id="PTHR36920:SF1">
    <property type="entry name" value="OUTER MEMBRANE PROTEIN W"/>
    <property type="match status" value="1"/>
</dbReference>
<evidence type="ECO:0000313" key="4">
    <source>
        <dbReference type="Proteomes" id="UP000712570"/>
    </source>
</evidence>
<evidence type="ECO:0000256" key="1">
    <source>
        <dbReference type="ARBA" id="ARBA00004442"/>
    </source>
</evidence>
<organism evidence="3 4">
    <name type="scientific">Iodobacter violaceini</name>
    <dbReference type="NCBI Taxonomy" id="3044271"/>
    <lineage>
        <taxon>Bacteria</taxon>
        <taxon>Pseudomonadati</taxon>
        <taxon>Pseudomonadota</taxon>
        <taxon>Betaproteobacteria</taxon>
        <taxon>Neisseriales</taxon>
        <taxon>Chitinibacteraceae</taxon>
        <taxon>Iodobacter</taxon>
    </lineage>
</organism>
<feature type="chain" id="PRO_5045813955" evidence="2">
    <location>
        <begin position="21"/>
        <end position="199"/>
    </location>
</feature>
<keyword evidence="4" id="KW-1185">Reference proteome</keyword>
<protein>
    <submittedName>
        <fullName evidence="3">OmpW family protein</fullName>
    </submittedName>
</protein>
<reference evidence="3 4" key="1">
    <citation type="submission" date="2020-03" db="EMBL/GenBank/DDBJ databases">
        <title>Draft genome sequence of environmentally isolated violet-colored cultures.</title>
        <authorList>
            <person name="Wilson H.S."/>
        </authorList>
    </citation>
    <scope>NUCLEOTIDE SEQUENCE [LARGE SCALE GENOMIC DNA]</scope>
    <source>
        <strain evidence="3 4">HSC-16F04</strain>
    </source>
</reference>
<dbReference type="Proteomes" id="UP000712570">
    <property type="component" value="Unassembled WGS sequence"/>
</dbReference>
<keyword evidence="2" id="KW-0732">Signal</keyword>
<dbReference type="EMBL" id="JAAOLX010000001">
    <property type="protein sequence ID" value="NHQ85115.1"/>
    <property type="molecule type" value="Genomic_DNA"/>
</dbReference>
<dbReference type="Pfam" id="PF03922">
    <property type="entry name" value="OmpW"/>
    <property type="match status" value="1"/>
</dbReference>
<proteinExistence type="predicted"/>
<dbReference type="InterPro" id="IPR011250">
    <property type="entry name" value="OMP/PagP_B-barrel"/>
</dbReference>